<keyword evidence="1" id="KW-0812">Transmembrane</keyword>
<dbReference type="KEGG" id="rha:RHA1_ro06053"/>
<feature type="domain" description="SPW repeat-containing integral membrane" evidence="2">
    <location>
        <begin position="59"/>
        <end position="153"/>
    </location>
</feature>
<dbReference type="EMBL" id="CP000431">
    <property type="protein sequence ID" value="ABG97830.1"/>
    <property type="molecule type" value="Genomic_DNA"/>
</dbReference>
<keyword evidence="1" id="KW-0472">Membrane</keyword>
<sequence length="173" mass="18894">MTDSRRDSAVEDHETYSDLQFALSDCNEPGIDRSVNQACTRGGHNPFSRRLDMRSWSRMQDVVAIVIGVFAALSPLWLDTNNAAMWSLIVLGVLVALSGLVHMSRPEMTVAEYAMAVFGVLLFLSPWVMNFDAFTGASWTAWVVGVLAVVVAVTGLPMMSSRMHGHGGLATHH</sequence>
<dbReference type="Pfam" id="PF03779">
    <property type="entry name" value="SPW"/>
    <property type="match status" value="1"/>
</dbReference>
<dbReference type="AlphaFoldDB" id="Q0S3Q6"/>
<dbReference type="Proteomes" id="UP000008710">
    <property type="component" value="Chromosome"/>
</dbReference>
<dbReference type="InterPro" id="IPR005530">
    <property type="entry name" value="SPW"/>
</dbReference>
<feature type="transmembrane region" description="Helical" evidence="1">
    <location>
        <begin position="59"/>
        <end position="78"/>
    </location>
</feature>
<name>Q0S3Q6_RHOJR</name>
<gene>
    <name evidence="3" type="ordered locus">RHA1_ro06053</name>
</gene>
<proteinExistence type="predicted"/>
<evidence type="ECO:0000259" key="2">
    <source>
        <dbReference type="Pfam" id="PF03779"/>
    </source>
</evidence>
<accession>Q0S3Q6</accession>
<dbReference type="HOGENOM" id="CLU_132100_0_0_11"/>
<evidence type="ECO:0000313" key="3">
    <source>
        <dbReference type="EMBL" id="ABG97830.1"/>
    </source>
</evidence>
<feature type="transmembrane region" description="Helical" evidence="1">
    <location>
        <begin position="84"/>
        <end position="103"/>
    </location>
</feature>
<reference evidence="4" key="1">
    <citation type="journal article" date="2006" name="Proc. Natl. Acad. Sci. U.S.A.">
        <title>The complete genome of Rhodococcus sp. RHA1 provides insights into a catabolic powerhouse.</title>
        <authorList>
            <person name="McLeod M.P."/>
            <person name="Warren R.L."/>
            <person name="Hsiao W.W.L."/>
            <person name="Araki N."/>
            <person name="Myhre M."/>
            <person name="Fernandes C."/>
            <person name="Miyazawa D."/>
            <person name="Wong W."/>
            <person name="Lillquist A.L."/>
            <person name="Wang D."/>
            <person name="Dosanjh M."/>
            <person name="Hara H."/>
            <person name="Petrescu A."/>
            <person name="Morin R.D."/>
            <person name="Yang G."/>
            <person name="Stott J.M."/>
            <person name="Schein J.E."/>
            <person name="Shin H."/>
            <person name="Smailus D."/>
            <person name="Siddiqui A.S."/>
            <person name="Marra M.A."/>
            <person name="Jones S.J.M."/>
            <person name="Holt R."/>
            <person name="Brinkman F.S.L."/>
            <person name="Miyauchi K."/>
            <person name="Fukuda M."/>
            <person name="Davies J.E."/>
            <person name="Mohn W.W."/>
            <person name="Eltis L.D."/>
        </authorList>
    </citation>
    <scope>NUCLEOTIDE SEQUENCE [LARGE SCALE GENOMIC DNA]</scope>
    <source>
        <strain evidence="4">RHA1</strain>
    </source>
</reference>
<evidence type="ECO:0000256" key="1">
    <source>
        <dbReference type="SAM" id="Phobius"/>
    </source>
</evidence>
<keyword evidence="1" id="KW-1133">Transmembrane helix</keyword>
<feature type="transmembrane region" description="Helical" evidence="1">
    <location>
        <begin position="110"/>
        <end position="129"/>
    </location>
</feature>
<feature type="transmembrane region" description="Helical" evidence="1">
    <location>
        <begin position="141"/>
        <end position="159"/>
    </location>
</feature>
<dbReference type="eggNOG" id="ENOG50333VK">
    <property type="taxonomic scope" value="Bacteria"/>
</dbReference>
<protein>
    <recommendedName>
        <fullName evidence="2">SPW repeat-containing integral membrane domain-containing protein</fullName>
    </recommendedName>
</protein>
<organism evidence="3 4">
    <name type="scientific">Rhodococcus jostii (strain RHA1)</name>
    <dbReference type="NCBI Taxonomy" id="101510"/>
    <lineage>
        <taxon>Bacteria</taxon>
        <taxon>Bacillati</taxon>
        <taxon>Actinomycetota</taxon>
        <taxon>Actinomycetes</taxon>
        <taxon>Mycobacteriales</taxon>
        <taxon>Nocardiaceae</taxon>
        <taxon>Rhodococcus</taxon>
    </lineage>
</organism>
<evidence type="ECO:0000313" key="4">
    <source>
        <dbReference type="Proteomes" id="UP000008710"/>
    </source>
</evidence>